<comment type="caution">
    <text evidence="7">The sequence shown here is derived from an EMBL/GenBank/DDBJ whole genome shotgun (WGS) entry which is preliminary data.</text>
</comment>
<dbReference type="PANTHER" id="PTHR15910">
    <property type="entry name" value="ARCHAEMETZINCIN"/>
    <property type="match status" value="1"/>
</dbReference>
<dbReference type="SUPFAM" id="SSF55486">
    <property type="entry name" value="Metalloproteases ('zincins'), catalytic domain"/>
    <property type="match status" value="1"/>
</dbReference>
<keyword evidence="8" id="KW-1185">Reference proteome</keyword>
<dbReference type="GO" id="GO:0006508">
    <property type="term" value="P:proteolysis"/>
    <property type="evidence" value="ECO:0007669"/>
    <property type="project" value="UniProtKB-KW"/>
</dbReference>
<evidence type="ECO:0000256" key="5">
    <source>
        <dbReference type="ARBA" id="ARBA00022833"/>
    </source>
</evidence>
<accession>A0AAD1XJY4</accession>
<organism evidence="7 8">
    <name type="scientific">Euplotes crassus</name>
    <dbReference type="NCBI Taxonomy" id="5936"/>
    <lineage>
        <taxon>Eukaryota</taxon>
        <taxon>Sar</taxon>
        <taxon>Alveolata</taxon>
        <taxon>Ciliophora</taxon>
        <taxon>Intramacronucleata</taxon>
        <taxon>Spirotrichea</taxon>
        <taxon>Hypotrichia</taxon>
        <taxon>Euplotida</taxon>
        <taxon>Euplotidae</taxon>
        <taxon>Moneuplotes</taxon>
    </lineage>
</organism>
<proteinExistence type="predicted"/>
<evidence type="ECO:0000313" key="8">
    <source>
        <dbReference type="Proteomes" id="UP001295684"/>
    </source>
</evidence>
<dbReference type="InterPro" id="IPR024079">
    <property type="entry name" value="MetalloPept_cat_dom_sf"/>
</dbReference>
<dbReference type="InterPro" id="IPR012962">
    <property type="entry name" value="Pept_M54_archaemetzincn"/>
</dbReference>
<keyword evidence="4" id="KW-0378">Hydrolase</keyword>
<sequence>MKQQSAEDMTKRYFDLKKTFGDIHQRVVHPDIGGEVAEEDTKEDLLEEFTDYLSILPKELHSKPEERKGEFSDTFAPYIGIVPLISVKKPKEKIVQKDIYAQYRKNYLADLTKLIECYFPPLKVMFLDPLQVTKYETSNYKKVDPEFSTIINMENSKEYKIMKILGRMNVFHMAKAIRPLFSQKFCTIIALTIEPIYDQKPKEGSFILGRACGRVCIATMDNTTRAESFQTIVHEAMHTFGLGHCEKWNCIMNWLSLDQHRCFLCLPDLIKMQHLFGFDIKERYLKLAKLYKRTLGWQDDYDWVKQAIDKINEKED</sequence>
<evidence type="ECO:0000256" key="2">
    <source>
        <dbReference type="ARBA" id="ARBA00022670"/>
    </source>
</evidence>
<keyword evidence="6" id="KW-0482">Metalloprotease</keyword>
<evidence type="ECO:0000313" key="7">
    <source>
        <dbReference type="EMBL" id="CAI2374069.1"/>
    </source>
</evidence>
<keyword evidence="2" id="KW-0645">Protease</keyword>
<evidence type="ECO:0000256" key="3">
    <source>
        <dbReference type="ARBA" id="ARBA00022723"/>
    </source>
</evidence>
<evidence type="ECO:0000256" key="1">
    <source>
        <dbReference type="ARBA" id="ARBA00001947"/>
    </source>
</evidence>
<keyword evidence="5" id="KW-0862">Zinc</keyword>
<dbReference type="AlphaFoldDB" id="A0AAD1XJY4"/>
<keyword evidence="3" id="KW-0479">Metal-binding</keyword>
<gene>
    <name evidence="7" type="ORF">ECRASSUSDP1_LOCUS15419</name>
</gene>
<dbReference type="Gene3D" id="3.40.390.10">
    <property type="entry name" value="Collagenase (Catalytic Domain)"/>
    <property type="match status" value="1"/>
</dbReference>
<comment type="cofactor">
    <cofactor evidence="1">
        <name>Zn(2+)</name>
        <dbReference type="ChEBI" id="CHEBI:29105"/>
    </cofactor>
</comment>
<dbReference type="GO" id="GO:0046872">
    <property type="term" value="F:metal ion binding"/>
    <property type="evidence" value="ECO:0007669"/>
    <property type="project" value="UniProtKB-KW"/>
</dbReference>
<dbReference type="EMBL" id="CAMPGE010015447">
    <property type="protein sequence ID" value="CAI2374069.1"/>
    <property type="molecule type" value="Genomic_DNA"/>
</dbReference>
<dbReference type="GO" id="GO:0008237">
    <property type="term" value="F:metallopeptidase activity"/>
    <property type="evidence" value="ECO:0007669"/>
    <property type="project" value="UniProtKB-KW"/>
</dbReference>
<dbReference type="Proteomes" id="UP001295684">
    <property type="component" value="Unassembled WGS sequence"/>
</dbReference>
<evidence type="ECO:0000256" key="4">
    <source>
        <dbReference type="ARBA" id="ARBA00022801"/>
    </source>
</evidence>
<evidence type="ECO:0000256" key="6">
    <source>
        <dbReference type="ARBA" id="ARBA00023049"/>
    </source>
</evidence>
<protein>
    <submittedName>
        <fullName evidence="7">Uncharacterized protein</fullName>
    </submittedName>
</protein>
<reference evidence="7" key="1">
    <citation type="submission" date="2023-07" db="EMBL/GenBank/DDBJ databases">
        <authorList>
            <consortium name="AG Swart"/>
            <person name="Singh M."/>
            <person name="Singh A."/>
            <person name="Seah K."/>
            <person name="Emmerich C."/>
        </authorList>
    </citation>
    <scope>NUCLEOTIDE SEQUENCE</scope>
    <source>
        <strain evidence="7">DP1</strain>
    </source>
</reference>
<dbReference type="PANTHER" id="PTHR15910:SF1">
    <property type="entry name" value="ARCHAEMETZINCIN-2"/>
    <property type="match status" value="1"/>
</dbReference>
<name>A0AAD1XJY4_EUPCR</name>